<keyword evidence="1" id="KW-0560">Oxidoreductase</keyword>
<evidence type="ECO:0000256" key="2">
    <source>
        <dbReference type="ARBA" id="ARBA00023033"/>
    </source>
</evidence>
<reference evidence="5" key="1">
    <citation type="submission" date="2023-07" db="EMBL/GenBank/DDBJ databases">
        <title>Sequencing the genomes of 1000 actinobacteria strains.</title>
        <authorList>
            <person name="Klenk H.-P."/>
        </authorList>
    </citation>
    <scope>NUCLEOTIDE SEQUENCE</scope>
    <source>
        <strain evidence="5">DSM 44707</strain>
    </source>
</reference>
<dbReference type="SUPFAM" id="SSF51679">
    <property type="entry name" value="Bacterial luciferase-like"/>
    <property type="match status" value="1"/>
</dbReference>
<gene>
    <name evidence="5" type="ORF">J2S41_001020</name>
</gene>
<dbReference type="InterPro" id="IPR023934">
    <property type="entry name" value="LLM_FMN-dep_put"/>
</dbReference>
<dbReference type="GO" id="GO:0004497">
    <property type="term" value="F:monooxygenase activity"/>
    <property type="evidence" value="ECO:0007669"/>
    <property type="project" value="UniProtKB-KW"/>
</dbReference>
<dbReference type="Gene3D" id="3.20.20.30">
    <property type="entry name" value="Luciferase-like domain"/>
    <property type="match status" value="1"/>
</dbReference>
<proteinExistence type="predicted"/>
<keyword evidence="2 5" id="KW-0503">Monooxygenase</keyword>
<dbReference type="InterPro" id="IPR050766">
    <property type="entry name" value="Bact_Lucif_Oxidored"/>
</dbReference>
<sequence>MEFGLYSIGDRTPDPVTGRAPGEGERLAAIGAIAVRAERAGFDVFAVGEHHHRPYAVSAPVALLGWLAARTERIVLSTAATLITTADPVRLAEDYATLQHLAGGRLDVMLGRGLHPGVYAWFGRDLDDGYELAAENYGLLRRLWDEEEVDWSGRFRTPLTGFTAVPRPRDGVPPFVWHGTTRSPETAELAARYGDGLFANHSFWPPAHTRRLVAHFRERYAAAGHGPAEAAPVGLGGQVFVRPRSQDAVREFRPYFDAAPVYGRGPSLEEYQLTTPLAVGSPQQVIDRVLGFREYAGDYRRQLFLIDHAGLPLSTVLEQIDLIGAEILPVLRRETRPAPPTAPAGRPPAADRCPREHADLSPPEAGKSWSSV</sequence>
<dbReference type="GO" id="GO:0005829">
    <property type="term" value="C:cytosol"/>
    <property type="evidence" value="ECO:0007669"/>
    <property type="project" value="TreeGrafter"/>
</dbReference>
<dbReference type="PANTHER" id="PTHR30137">
    <property type="entry name" value="LUCIFERASE-LIKE MONOOXYGENASE"/>
    <property type="match status" value="1"/>
</dbReference>
<feature type="compositionally biased region" description="Pro residues" evidence="3">
    <location>
        <begin position="337"/>
        <end position="346"/>
    </location>
</feature>
<evidence type="ECO:0000256" key="3">
    <source>
        <dbReference type="SAM" id="MobiDB-lite"/>
    </source>
</evidence>
<evidence type="ECO:0000259" key="4">
    <source>
        <dbReference type="Pfam" id="PF00296"/>
    </source>
</evidence>
<dbReference type="Pfam" id="PF00296">
    <property type="entry name" value="Bac_luciferase"/>
    <property type="match status" value="1"/>
</dbReference>
<dbReference type="InterPro" id="IPR036661">
    <property type="entry name" value="Luciferase-like_sf"/>
</dbReference>
<dbReference type="RefSeq" id="WP_310363669.1">
    <property type="nucleotide sequence ID" value="NZ_JAVDYB010000001.1"/>
</dbReference>
<feature type="region of interest" description="Disordered" evidence="3">
    <location>
        <begin position="1"/>
        <end position="21"/>
    </location>
</feature>
<dbReference type="EMBL" id="JAVDYB010000001">
    <property type="protein sequence ID" value="MDR7274242.1"/>
    <property type="molecule type" value="Genomic_DNA"/>
</dbReference>
<comment type="caution">
    <text evidence="5">The sequence shown here is derived from an EMBL/GenBank/DDBJ whole genome shotgun (WGS) entry which is preliminary data.</text>
</comment>
<organism evidence="5 6">
    <name type="scientific">Catenuloplanes atrovinosus</name>
    <dbReference type="NCBI Taxonomy" id="137266"/>
    <lineage>
        <taxon>Bacteria</taxon>
        <taxon>Bacillati</taxon>
        <taxon>Actinomycetota</taxon>
        <taxon>Actinomycetes</taxon>
        <taxon>Micromonosporales</taxon>
        <taxon>Micromonosporaceae</taxon>
        <taxon>Catenuloplanes</taxon>
    </lineage>
</organism>
<evidence type="ECO:0000256" key="1">
    <source>
        <dbReference type="ARBA" id="ARBA00023002"/>
    </source>
</evidence>
<dbReference type="InterPro" id="IPR011251">
    <property type="entry name" value="Luciferase-like_dom"/>
</dbReference>
<accession>A0AAE4C839</accession>
<dbReference type="NCBIfam" id="TIGR04036">
    <property type="entry name" value="LLM_CE1758_fam"/>
    <property type="match status" value="1"/>
</dbReference>
<protein>
    <submittedName>
        <fullName evidence="5">FMN-dependent luciferase-like monooxygenase</fullName>
    </submittedName>
</protein>
<feature type="region of interest" description="Disordered" evidence="3">
    <location>
        <begin position="334"/>
        <end position="372"/>
    </location>
</feature>
<evidence type="ECO:0000313" key="6">
    <source>
        <dbReference type="Proteomes" id="UP001183643"/>
    </source>
</evidence>
<dbReference type="GO" id="GO:0016705">
    <property type="term" value="F:oxidoreductase activity, acting on paired donors, with incorporation or reduction of molecular oxygen"/>
    <property type="evidence" value="ECO:0007669"/>
    <property type="project" value="InterPro"/>
</dbReference>
<name>A0AAE4C839_9ACTN</name>
<dbReference type="AlphaFoldDB" id="A0AAE4C839"/>
<evidence type="ECO:0000313" key="5">
    <source>
        <dbReference type="EMBL" id="MDR7274242.1"/>
    </source>
</evidence>
<feature type="domain" description="Luciferase-like" evidence="4">
    <location>
        <begin position="1"/>
        <end position="295"/>
    </location>
</feature>
<dbReference type="PANTHER" id="PTHR30137:SF8">
    <property type="entry name" value="BLR5498 PROTEIN"/>
    <property type="match status" value="1"/>
</dbReference>
<dbReference type="Proteomes" id="UP001183643">
    <property type="component" value="Unassembled WGS sequence"/>
</dbReference>
<keyword evidence="6" id="KW-1185">Reference proteome</keyword>